<gene>
    <name evidence="17" type="primary">LRR-RLK</name>
    <name evidence="17" type="ORF">CR513_33313</name>
</gene>
<evidence type="ECO:0000256" key="5">
    <source>
        <dbReference type="ARBA" id="ARBA00022692"/>
    </source>
</evidence>
<dbReference type="GO" id="GO:0016020">
    <property type="term" value="C:membrane"/>
    <property type="evidence" value="ECO:0007669"/>
    <property type="project" value="UniProtKB-SubCell"/>
</dbReference>
<evidence type="ECO:0000259" key="16">
    <source>
        <dbReference type="PROSITE" id="PS50011"/>
    </source>
</evidence>
<feature type="region of interest" description="Disordered" evidence="15">
    <location>
        <begin position="392"/>
        <end position="411"/>
    </location>
</feature>
<dbReference type="SUPFAM" id="SSF56112">
    <property type="entry name" value="Protein kinase-like (PK-like)"/>
    <property type="match status" value="1"/>
</dbReference>
<dbReference type="PANTHER" id="PTHR48006:SF81">
    <property type="entry name" value="PROTEIN KINASE DOMAIN-CONTAINING PROTEIN"/>
    <property type="match status" value="1"/>
</dbReference>
<dbReference type="PROSITE" id="PS00108">
    <property type="entry name" value="PROTEIN_KINASE_ST"/>
    <property type="match status" value="1"/>
</dbReference>
<dbReference type="InterPro" id="IPR001245">
    <property type="entry name" value="Ser-Thr/Tyr_kinase_cat_dom"/>
</dbReference>
<dbReference type="GO" id="GO:0005524">
    <property type="term" value="F:ATP binding"/>
    <property type="evidence" value="ECO:0007669"/>
    <property type="project" value="UniProtKB-KW"/>
</dbReference>
<dbReference type="PANTHER" id="PTHR48006">
    <property type="entry name" value="LEUCINE-RICH REPEAT-CONTAINING PROTEIN DDB_G0281931-RELATED"/>
    <property type="match status" value="1"/>
</dbReference>
<dbReference type="EMBL" id="QJKJ01006785">
    <property type="protein sequence ID" value="RDX85492.1"/>
    <property type="molecule type" value="Genomic_DNA"/>
</dbReference>
<dbReference type="Proteomes" id="UP000257109">
    <property type="component" value="Unassembled WGS sequence"/>
</dbReference>
<accession>A0A371G4L2</accession>
<keyword evidence="11" id="KW-1133">Transmembrane helix</keyword>
<reference evidence="17" key="1">
    <citation type="submission" date="2018-05" db="EMBL/GenBank/DDBJ databases">
        <title>Draft genome of Mucuna pruriens seed.</title>
        <authorList>
            <person name="Nnadi N.E."/>
            <person name="Vos R."/>
            <person name="Hasami M.H."/>
            <person name="Devisetty U.K."/>
            <person name="Aguiy J.C."/>
        </authorList>
    </citation>
    <scope>NUCLEOTIDE SEQUENCE [LARGE SCALE GENOMIC DNA]</scope>
    <source>
        <strain evidence="17">JCA_2017</strain>
    </source>
</reference>
<keyword evidence="5" id="KW-0812">Transmembrane</keyword>
<evidence type="ECO:0000256" key="3">
    <source>
        <dbReference type="ARBA" id="ARBA00022553"/>
    </source>
</evidence>
<keyword evidence="13" id="KW-0675">Receptor</keyword>
<dbReference type="AlphaFoldDB" id="A0A371G4L2"/>
<evidence type="ECO:0000256" key="4">
    <source>
        <dbReference type="ARBA" id="ARBA00022679"/>
    </source>
</evidence>
<comment type="caution">
    <text evidence="17">The sequence shown here is derived from an EMBL/GenBank/DDBJ whole genome shotgun (WGS) entry which is preliminary data.</text>
</comment>
<keyword evidence="4" id="KW-0808">Transferase</keyword>
<name>A0A371G4L2_MUCPR</name>
<dbReference type="PROSITE" id="PS50011">
    <property type="entry name" value="PROTEIN_KINASE_DOM"/>
    <property type="match status" value="1"/>
</dbReference>
<dbReference type="STRING" id="157652.A0A371G4L2"/>
<dbReference type="InterPro" id="IPR000719">
    <property type="entry name" value="Prot_kinase_dom"/>
</dbReference>
<keyword evidence="9" id="KW-0418">Kinase</keyword>
<evidence type="ECO:0000313" key="17">
    <source>
        <dbReference type="EMBL" id="RDX85492.1"/>
    </source>
</evidence>
<dbReference type="FunFam" id="3.30.200.20:FF:000217">
    <property type="entry name" value="probable LRR receptor-like serine/threonine-protein kinase At1g53430"/>
    <property type="match status" value="1"/>
</dbReference>
<evidence type="ECO:0000256" key="9">
    <source>
        <dbReference type="ARBA" id="ARBA00022777"/>
    </source>
</evidence>
<evidence type="ECO:0000256" key="11">
    <source>
        <dbReference type="ARBA" id="ARBA00022989"/>
    </source>
</evidence>
<keyword evidence="2" id="KW-0723">Serine/threonine-protein kinase</keyword>
<dbReference type="InterPro" id="IPR051824">
    <property type="entry name" value="LRR_Rcpt-Like_S/T_Kinase"/>
</dbReference>
<dbReference type="Gene3D" id="3.30.200.20">
    <property type="entry name" value="Phosphorylase Kinase, domain 1"/>
    <property type="match status" value="1"/>
</dbReference>
<evidence type="ECO:0000256" key="1">
    <source>
        <dbReference type="ARBA" id="ARBA00004479"/>
    </source>
</evidence>
<dbReference type="Gene3D" id="1.10.510.10">
    <property type="entry name" value="Transferase(Phosphotransferase) domain 1"/>
    <property type="match status" value="1"/>
</dbReference>
<keyword evidence="12" id="KW-0472">Membrane</keyword>
<evidence type="ECO:0000313" key="18">
    <source>
        <dbReference type="Proteomes" id="UP000257109"/>
    </source>
</evidence>
<keyword evidence="3" id="KW-0597">Phosphoprotein</keyword>
<proteinExistence type="predicted"/>
<keyword evidence="10" id="KW-0067">ATP-binding</keyword>
<evidence type="ECO:0000256" key="2">
    <source>
        <dbReference type="ARBA" id="ARBA00022527"/>
    </source>
</evidence>
<organism evidence="17 18">
    <name type="scientific">Mucuna pruriens</name>
    <name type="common">Velvet bean</name>
    <name type="synonym">Dolichos pruriens</name>
    <dbReference type="NCBI Taxonomy" id="157652"/>
    <lineage>
        <taxon>Eukaryota</taxon>
        <taxon>Viridiplantae</taxon>
        <taxon>Streptophyta</taxon>
        <taxon>Embryophyta</taxon>
        <taxon>Tracheophyta</taxon>
        <taxon>Spermatophyta</taxon>
        <taxon>Magnoliopsida</taxon>
        <taxon>eudicotyledons</taxon>
        <taxon>Gunneridae</taxon>
        <taxon>Pentapetalae</taxon>
        <taxon>rosids</taxon>
        <taxon>fabids</taxon>
        <taxon>Fabales</taxon>
        <taxon>Fabaceae</taxon>
        <taxon>Papilionoideae</taxon>
        <taxon>50 kb inversion clade</taxon>
        <taxon>NPAAA clade</taxon>
        <taxon>indigoferoid/millettioid clade</taxon>
        <taxon>Phaseoleae</taxon>
        <taxon>Mucuna</taxon>
    </lineage>
</organism>
<dbReference type="OrthoDB" id="1938112at2759"/>
<evidence type="ECO:0000256" key="12">
    <source>
        <dbReference type="ARBA" id="ARBA00023136"/>
    </source>
</evidence>
<evidence type="ECO:0000256" key="6">
    <source>
        <dbReference type="ARBA" id="ARBA00022729"/>
    </source>
</evidence>
<keyword evidence="6" id="KW-0732">Signal</keyword>
<dbReference type="InterPro" id="IPR011009">
    <property type="entry name" value="Kinase-like_dom_sf"/>
</dbReference>
<dbReference type="InterPro" id="IPR008271">
    <property type="entry name" value="Ser/Thr_kinase_AS"/>
</dbReference>
<comment type="subcellular location">
    <subcellularLocation>
        <location evidence="1">Membrane</location>
        <topology evidence="1">Single-pass type I membrane protein</topology>
    </subcellularLocation>
</comment>
<protein>
    <submittedName>
        <fullName evidence="17">Leucine-rich repeat receptor-like serine/threonine-protein kinase</fullName>
    </submittedName>
</protein>
<dbReference type="GO" id="GO:0004674">
    <property type="term" value="F:protein serine/threonine kinase activity"/>
    <property type="evidence" value="ECO:0007669"/>
    <property type="project" value="UniProtKB-KW"/>
</dbReference>
<evidence type="ECO:0000256" key="8">
    <source>
        <dbReference type="ARBA" id="ARBA00022741"/>
    </source>
</evidence>
<evidence type="ECO:0000256" key="10">
    <source>
        <dbReference type="ARBA" id="ARBA00022840"/>
    </source>
</evidence>
<keyword evidence="14" id="KW-0325">Glycoprotein</keyword>
<dbReference type="FunFam" id="1.10.510.10:FF:000044">
    <property type="entry name" value="Putative LRR receptor-like serine/threonine-protein kinase"/>
    <property type="match status" value="1"/>
</dbReference>
<feature type="non-terminal residue" evidence="17">
    <location>
        <position position="1"/>
    </location>
</feature>
<evidence type="ECO:0000256" key="14">
    <source>
        <dbReference type="ARBA" id="ARBA00023180"/>
    </source>
</evidence>
<dbReference type="CDD" id="cd14066">
    <property type="entry name" value="STKc_IRAK"/>
    <property type="match status" value="1"/>
</dbReference>
<feature type="domain" description="Protein kinase" evidence="16">
    <location>
        <begin position="69"/>
        <end position="362"/>
    </location>
</feature>
<evidence type="ECO:0000256" key="13">
    <source>
        <dbReference type="ARBA" id="ARBA00023170"/>
    </source>
</evidence>
<evidence type="ECO:0000256" key="7">
    <source>
        <dbReference type="ARBA" id="ARBA00022737"/>
    </source>
</evidence>
<evidence type="ECO:0000256" key="15">
    <source>
        <dbReference type="SAM" id="MobiDB-lite"/>
    </source>
</evidence>
<keyword evidence="8" id="KW-0547">Nucleotide-binding</keyword>
<dbReference type="SMART" id="SM00220">
    <property type="entry name" value="S_TKc"/>
    <property type="match status" value="1"/>
</dbReference>
<sequence>MDCGCNCGCNNYYGHLDCWYTLVESLPKEKKFISKRSHFGMLLSAELKRLDFQTSLFTLRQIKAATNSFDISNKIGEGGFGPVYKGTLSDGTIIAVKQLSSKSKQGNREFINEVGMISALQHPCLVKLYGCCVEEDQLLLVYEYMENNNLAQALFVNCCLIFVIFTNKGPKECCLRLNWPTRQKICVGVARGLAFLHEESRLKIVHRDIKATNVLLDKDLNPKISDFGVAKLDEEGNTHISTKIAGTIGYMAPEYAMHGHLTDKADVYSFGIVALEIISGRSNTIHQAKDEALYLLNWVHLLREKGNLMELVDPKLGLDFNKEEVMVMIKVALLCTHVTSSLRPTMSSVLSMLEGKTKVPEFDSNPNEVMDLQTKMKAMRQHYYQIEENKLNETQSSSVSTDGPWITSASTTDLYPPHLDSSY</sequence>
<dbReference type="Pfam" id="PF07714">
    <property type="entry name" value="PK_Tyr_Ser-Thr"/>
    <property type="match status" value="1"/>
</dbReference>
<keyword evidence="18" id="KW-1185">Reference proteome</keyword>
<keyword evidence="7" id="KW-0677">Repeat</keyword>